<comment type="caution">
    <text evidence="13">The sequence shown here is derived from an EMBL/GenBank/DDBJ whole genome shotgun (WGS) entry which is preliminary data.</text>
</comment>
<dbReference type="InterPro" id="IPR050314">
    <property type="entry name" value="Glycosyl_Hydrlase_18"/>
</dbReference>
<dbReference type="GO" id="GO:0006032">
    <property type="term" value="P:chitin catabolic process"/>
    <property type="evidence" value="ECO:0007669"/>
    <property type="project" value="UniProtKB-KW"/>
</dbReference>
<dbReference type="InterPro" id="IPR017853">
    <property type="entry name" value="GH"/>
</dbReference>
<comment type="similarity">
    <text evidence="2">Belongs to the glycosyl hydrolase 18 family. Chitinase class V subfamily.</text>
</comment>
<reference evidence="13 14" key="1">
    <citation type="submission" date="2020-03" db="EMBL/GenBank/DDBJ databases">
        <title>Draft Genome Sequence of Cudoniella acicularis.</title>
        <authorList>
            <person name="Buettner E."/>
            <person name="Kellner H."/>
        </authorList>
    </citation>
    <scope>NUCLEOTIDE SEQUENCE [LARGE SCALE GENOMIC DNA]</scope>
    <source>
        <strain evidence="13 14">DSM 108380</strain>
    </source>
</reference>
<keyword evidence="6" id="KW-0119">Carbohydrate metabolism</keyword>
<proteinExistence type="inferred from homology"/>
<evidence type="ECO:0000256" key="6">
    <source>
        <dbReference type="ARBA" id="ARBA00023277"/>
    </source>
</evidence>
<dbReference type="GO" id="GO:0000272">
    <property type="term" value="P:polysaccharide catabolic process"/>
    <property type="evidence" value="ECO:0007669"/>
    <property type="project" value="UniProtKB-KW"/>
</dbReference>
<dbReference type="SMART" id="SM00636">
    <property type="entry name" value="Glyco_18"/>
    <property type="match status" value="1"/>
</dbReference>
<feature type="compositionally biased region" description="Polar residues" evidence="10">
    <location>
        <begin position="1040"/>
        <end position="1053"/>
    </location>
</feature>
<dbReference type="OrthoDB" id="73875at2759"/>
<evidence type="ECO:0000256" key="9">
    <source>
        <dbReference type="RuleBase" id="RU000489"/>
    </source>
</evidence>
<dbReference type="EMBL" id="JAAMPI010000198">
    <property type="protein sequence ID" value="KAF4634253.1"/>
    <property type="molecule type" value="Genomic_DNA"/>
</dbReference>
<keyword evidence="14" id="KW-1185">Reference proteome</keyword>
<feature type="compositionally biased region" description="Polar residues" evidence="10">
    <location>
        <begin position="674"/>
        <end position="684"/>
    </location>
</feature>
<evidence type="ECO:0000256" key="1">
    <source>
        <dbReference type="ARBA" id="ARBA00000822"/>
    </source>
</evidence>
<dbReference type="InterPro" id="IPR001223">
    <property type="entry name" value="Glyco_hydro18_cat"/>
</dbReference>
<keyword evidence="8" id="KW-0624">Polysaccharide degradation</keyword>
<dbReference type="GO" id="GO:0008061">
    <property type="term" value="F:chitin binding"/>
    <property type="evidence" value="ECO:0007669"/>
    <property type="project" value="InterPro"/>
</dbReference>
<dbReference type="PANTHER" id="PTHR11177">
    <property type="entry name" value="CHITINASE"/>
    <property type="match status" value="1"/>
</dbReference>
<evidence type="ECO:0000313" key="14">
    <source>
        <dbReference type="Proteomes" id="UP000566819"/>
    </source>
</evidence>
<dbReference type="Gene3D" id="3.10.50.10">
    <property type="match status" value="1"/>
</dbReference>
<feature type="transmembrane region" description="Helical" evidence="11">
    <location>
        <begin position="618"/>
        <end position="641"/>
    </location>
</feature>
<dbReference type="PANTHER" id="PTHR11177:SF333">
    <property type="entry name" value="CHITINASE"/>
    <property type="match status" value="1"/>
</dbReference>
<evidence type="ECO:0000256" key="10">
    <source>
        <dbReference type="SAM" id="MobiDB-lite"/>
    </source>
</evidence>
<evidence type="ECO:0000256" key="7">
    <source>
        <dbReference type="ARBA" id="ARBA00023295"/>
    </source>
</evidence>
<comment type="catalytic activity">
    <reaction evidence="1">
        <text>Random endo-hydrolysis of N-acetyl-beta-D-glucosaminide (1-&gt;4)-beta-linkages in chitin and chitodextrins.</text>
        <dbReference type="EC" id="3.2.1.14"/>
    </reaction>
</comment>
<keyword evidence="11" id="KW-1133">Transmembrane helix</keyword>
<dbReference type="Proteomes" id="UP000566819">
    <property type="component" value="Unassembled WGS sequence"/>
</dbReference>
<dbReference type="PROSITE" id="PS01095">
    <property type="entry name" value="GH18_1"/>
    <property type="match status" value="1"/>
</dbReference>
<name>A0A8H4RRE1_9HELO</name>
<keyword evidence="11" id="KW-0812">Transmembrane</keyword>
<feature type="region of interest" description="Disordered" evidence="10">
    <location>
        <begin position="1040"/>
        <end position="1065"/>
    </location>
</feature>
<dbReference type="SUPFAM" id="SSF51445">
    <property type="entry name" value="(Trans)glycosidases"/>
    <property type="match status" value="1"/>
</dbReference>
<evidence type="ECO:0000256" key="5">
    <source>
        <dbReference type="ARBA" id="ARBA00023024"/>
    </source>
</evidence>
<evidence type="ECO:0000259" key="12">
    <source>
        <dbReference type="PROSITE" id="PS51910"/>
    </source>
</evidence>
<dbReference type="PROSITE" id="PS51910">
    <property type="entry name" value="GH18_2"/>
    <property type="match status" value="1"/>
</dbReference>
<keyword evidence="5" id="KW-0146">Chitin degradation</keyword>
<protein>
    <recommendedName>
        <fullName evidence="3">chitinase</fullName>
        <ecNumber evidence="3">3.2.1.14</ecNumber>
    </recommendedName>
</protein>
<dbReference type="Pfam" id="PF00704">
    <property type="entry name" value="Glyco_hydro_18"/>
    <property type="match status" value="1"/>
</dbReference>
<evidence type="ECO:0000256" key="3">
    <source>
        <dbReference type="ARBA" id="ARBA00012729"/>
    </source>
</evidence>
<evidence type="ECO:0000256" key="2">
    <source>
        <dbReference type="ARBA" id="ARBA00008682"/>
    </source>
</evidence>
<feature type="transmembrane region" description="Helical" evidence="11">
    <location>
        <begin position="653"/>
        <end position="671"/>
    </location>
</feature>
<evidence type="ECO:0000256" key="11">
    <source>
        <dbReference type="SAM" id="Phobius"/>
    </source>
</evidence>
<feature type="domain" description="GH18" evidence="12">
    <location>
        <begin position="93"/>
        <end position="446"/>
    </location>
</feature>
<evidence type="ECO:0000256" key="8">
    <source>
        <dbReference type="ARBA" id="ARBA00023326"/>
    </source>
</evidence>
<dbReference type="InterPro" id="IPR011583">
    <property type="entry name" value="Chitinase_II/V-like_cat"/>
</dbReference>
<keyword evidence="11" id="KW-0472">Membrane</keyword>
<keyword evidence="4 9" id="KW-0378">Hydrolase</keyword>
<dbReference type="Gene3D" id="3.20.20.80">
    <property type="entry name" value="Glycosidases"/>
    <property type="match status" value="1"/>
</dbReference>
<dbReference type="GO" id="GO:0008843">
    <property type="term" value="F:endochitinase activity"/>
    <property type="evidence" value="ECO:0007669"/>
    <property type="project" value="UniProtKB-EC"/>
</dbReference>
<dbReference type="InterPro" id="IPR029070">
    <property type="entry name" value="Chitinase_insertion_sf"/>
</dbReference>
<dbReference type="EC" id="3.2.1.14" evidence="3"/>
<dbReference type="InterPro" id="IPR001579">
    <property type="entry name" value="Glyco_hydro_18_chit_AS"/>
</dbReference>
<gene>
    <name evidence="13" type="ORF">G7Y89_g3858</name>
</gene>
<evidence type="ECO:0000256" key="4">
    <source>
        <dbReference type="ARBA" id="ARBA00022801"/>
    </source>
</evidence>
<dbReference type="SUPFAM" id="SSF54556">
    <property type="entry name" value="Chitinase insertion domain"/>
    <property type="match status" value="1"/>
</dbReference>
<dbReference type="AlphaFoldDB" id="A0A8H4RRE1"/>
<feature type="region of interest" description="Disordered" evidence="10">
    <location>
        <begin position="674"/>
        <end position="699"/>
    </location>
</feature>
<sequence>MVLVRLHAEGSHPYLMEFAPLASHALMERAVAKPVSVHTPQAAAPAIIAFQIARRKPHADNMQTLQNQIVAQLTFSAGMDAKPALVAVVLLKHLLAAELQRQPESLVTMKADLTGLSHLNFAFAFFDPKTFKISPMDSTSAPLYSRFTFLKKKKTSLKTWISIGGWSFNNDGNSPSTRTAYSNMVSTTGNRQMFISSLTSFMITYGFDGVDIDWEYPGADDRGGLPADTANFVSLVKELRAAFGSNYGITVTLPSSFWYLQHFDIVTMQNYVDWFNFMSYDIHGVWDSTNKYTGPYICPHTNLTEIKDGLSLMWRAGVTPEKVVLGLGWYGRSFTLTDPNCNKPNGICQFSSGGNPGSCTDSAGTLSNAEIKRILASSGAVQSFDPVAAVKWATWGTNQWVSYDDGQTMQLKIAAANSLCLAGIMIWSIDQDNTDGDSMNDLLGVGIANGATEAQAQDYKNQLNNASFKKAIGDSCYWSLCGERCQGGYFDVAEVRGQVAGVLKNSICAAGNFQTLCCAPGTTLGSCKWEGWRGVGMPCTPVCSDLAAAIVAQNSNSYGLSPEGLLNDLTCTGGYQAFCCSGFKPSTQTNTGNLLLYGQGTISKRSVNPLHERGGRGVGMGLTLAICIAAVVAMIAGAPITFGLSLIGIPAEIELCAAAGIVIAVVGFAVHGSESGQRNPNGSPGVNDPRTGTPITVTSKNGGLRSSYGQWPILGFPATSFAGCDCSVTYTCRYNLGWDEICDNQRWAITELLNKKSVYTPAASGRAPLRNYRSWAQNHKDSYRTLVQGQRAYWAQCQVDEFPMGNLIDSGNNNPQACRLVNGVANQAQGGDWNMWKMAQWTPCSSFRQTVCKKKDPTKVTWEFGPLNGNRGPRRGKHIITAYGFDSQTPNALCFASFTYTGQDNRVSNTMVEDHGFRVLGDDPMFYGAGSGWQRQNYIIDPAPKANERQRPTSMGSAAFLKRDVQEAVGFSTEDYETMSESFEDYLEAHNLRIEDMSGNPIAAESCDLLYDDYSESTVLLSNENGFVETVTVTGNSRNSITSVNAASPTSGASEPRKSLGGTFPIATRSAVDPAARTSSILTSIATSSGR</sequence>
<organism evidence="13 14">
    <name type="scientific">Cudoniella acicularis</name>
    <dbReference type="NCBI Taxonomy" id="354080"/>
    <lineage>
        <taxon>Eukaryota</taxon>
        <taxon>Fungi</taxon>
        <taxon>Dikarya</taxon>
        <taxon>Ascomycota</taxon>
        <taxon>Pezizomycotina</taxon>
        <taxon>Leotiomycetes</taxon>
        <taxon>Helotiales</taxon>
        <taxon>Tricladiaceae</taxon>
        <taxon>Cudoniella</taxon>
    </lineage>
</organism>
<evidence type="ECO:0000313" key="13">
    <source>
        <dbReference type="EMBL" id="KAF4634253.1"/>
    </source>
</evidence>
<keyword evidence="7 9" id="KW-0326">Glycosidase</keyword>
<accession>A0A8H4RRE1</accession>